<dbReference type="eggNOG" id="COG5340">
    <property type="taxonomic scope" value="Bacteria"/>
</dbReference>
<accession>E1L4T7</accession>
<sequence length="304" mass="35320">MARISVLTLAQSKIEQYLSDLDKNVFLETDLKSIFNRNKKKWDLTYSTTFEKFVNHLLKRSYLSFIEVPEFNKTIYLWKENTLTDEAVYEVALAIKPRSYISHYSAMFLLNLTEQIPKTIYVTYDRESPINKRKNIDLSQESIDCAFSKEKKKPRVVASFKGYDIVLISGTDSKKTGVTNIKLFNGITIQVTNIARTLIDIVVRPELSGDVTEIAKAYSLAKNQVQIKQLKTYIKSKDYIYPYEQVVGFLMEHVGYDADKVEEIYGMCKNIFSFYLGRNIKNPLFSEKWKIYYPKLLDNASIDD</sequence>
<evidence type="ECO:0000313" key="1">
    <source>
        <dbReference type="EMBL" id="EFL56685.1"/>
    </source>
</evidence>
<gene>
    <name evidence="1" type="ORF">HMPREF9321_0851</name>
</gene>
<dbReference type="AlphaFoldDB" id="E1L4T7"/>
<organism evidence="1 2">
    <name type="scientific">Veillonella atypica ACS-049-V-Sch6</name>
    <dbReference type="NCBI Taxonomy" id="866776"/>
    <lineage>
        <taxon>Bacteria</taxon>
        <taxon>Bacillati</taxon>
        <taxon>Bacillota</taxon>
        <taxon>Negativicutes</taxon>
        <taxon>Veillonellales</taxon>
        <taxon>Veillonellaceae</taxon>
        <taxon>Veillonella</taxon>
    </lineage>
</organism>
<dbReference type="Proteomes" id="UP000004211">
    <property type="component" value="Unassembled WGS sequence"/>
</dbReference>
<name>E1L4T7_9FIRM</name>
<comment type="caution">
    <text evidence="1">The sequence shown here is derived from an EMBL/GenBank/DDBJ whole genome shotgun (WGS) entry which is preliminary data.</text>
</comment>
<evidence type="ECO:0008006" key="3">
    <source>
        <dbReference type="Google" id="ProtNLM"/>
    </source>
</evidence>
<reference evidence="1 2" key="1">
    <citation type="submission" date="2010-08" db="EMBL/GenBank/DDBJ databases">
        <authorList>
            <person name="Durkin A.S."/>
            <person name="Madupu R."/>
            <person name="Torralba M."/>
            <person name="Gillis M."/>
            <person name="Methe B."/>
            <person name="Sutton G."/>
            <person name="Nelson K.E."/>
        </authorList>
    </citation>
    <scope>NUCLEOTIDE SEQUENCE [LARGE SCALE GENOMIC DNA]</scope>
    <source>
        <strain evidence="1 2">ACS-049-V-Sch6</strain>
    </source>
</reference>
<protein>
    <recommendedName>
        <fullName evidence="3">AbiEi antitoxin C-terminal domain-containing protein</fullName>
    </recommendedName>
</protein>
<dbReference type="EMBL" id="AEDR01000016">
    <property type="protein sequence ID" value="EFL56685.1"/>
    <property type="molecule type" value="Genomic_DNA"/>
</dbReference>
<proteinExistence type="predicted"/>
<evidence type="ECO:0000313" key="2">
    <source>
        <dbReference type="Proteomes" id="UP000004211"/>
    </source>
</evidence>
<dbReference type="RefSeq" id="WP_005375886.1">
    <property type="nucleotide sequence ID" value="NZ_AEDR01000016.1"/>
</dbReference>